<protein>
    <submittedName>
        <fullName evidence="2">Uncharacterized protein</fullName>
    </submittedName>
</protein>
<gene>
    <name evidence="2" type="ORF">E2553_06810</name>
</gene>
<name>A0A4Y8NC11_9BURK</name>
<evidence type="ECO:0000313" key="3">
    <source>
        <dbReference type="Proteomes" id="UP000297385"/>
    </source>
</evidence>
<keyword evidence="1" id="KW-0472">Membrane</keyword>
<reference evidence="2 3" key="1">
    <citation type="submission" date="2019-03" db="EMBL/GenBank/DDBJ databases">
        <title>Complete Genome Sequence of Paraburkholderia dipogonis ICMP 19430T, a Nitrogen-fixing Symbiont of the South African Invasive Legume Dipogon lignosus in New Zealand.</title>
        <authorList>
            <person name="De Meyer S.E."/>
        </authorList>
    </citation>
    <scope>NUCLEOTIDE SEQUENCE [LARGE SCALE GENOMIC DNA]</scope>
    <source>
        <strain evidence="2 3">ICMP 19430</strain>
    </source>
</reference>
<accession>A0A4Y8NC11</accession>
<sequence length="68" mass="7809">MPCTQKFRHSLNVCSLTEAYGNGAPYYSRSTNMDKWTDPLPILGALDGVVLFGVVLCAWWWRRTTRRT</sequence>
<organism evidence="2 3">
    <name type="scientific">Paraburkholderia dipogonis</name>
    <dbReference type="NCBI Taxonomy" id="1211383"/>
    <lineage>
        <taxon>Bacteria</taxon>
        <taxon>Pseudomonadati</taxon>
        <taxon>Pseudomonadota</taxon>
        <taxon>Betaproteobacteria</taxon>
        <taxon>Burkholderiales</taxon>
        <taxon>Burkholderiaceae</taxon>
        <taxon>Paraburkholderia</taxon>
    </lineage>
</organism>
<feature type="transmembrane region" description="Helical" evidence="1">
    <location>
        <begin position="40"/>
        <end position="61"/>
    </location>
</feature>
<dbReference type="AlphaFoldDB" id="A0A4Y8NC11"/>
<evidence type="ECO:0000256" key="1">
    <source>
        <dbReference type="SAM" id="Phobius"/>
    </source>
</evidence>
<comment type="caution">
    <text evidence="2">The sequence shown here is derived from an EMBL/GenBank/DDBJ whole genome shotgun (WGS) entry which is preliminary data.</text>
</comment>
<dbReference type="EMBL" id="SNVI01000001">
    <property type="protein sequence ID" value="TFE47191.1"/>
    <property type="molecule type" value="Genomic_DNA"/>
</dbReference>
<proteinExistence type="predicted"/>
<dbReference type="Proteomes" id="UP000297385">
    <property type="component" value="Unassembled WGS sequence"/>
</dbReference>
<keyword evidence="1" id="KW-1133">Transmembrane helix</keyword>
<evidence type="ECO:0000313" key="2">
    <source>
        <dbReference type="EMBL" id="TFE47191.1"/>
    </source>
</evidence>
<keyword evidence="1" id="KW-0812">Transmembrane</keyword>